<dbReference type="EMBL" id="JAINUG010000010">
    <property type="protein sequence ID" value="KAJ8415176.1"/>
    <property type="molecule type" value="Genomic_DNA"/>
</dbReference>
<dbReference type="Proteomes" id="UP001221898">
    <property type="component" value="Unassembled WGS sequence"/>
</dbReference>
<sequence>MDVVIIGMHLLSVVSVSPPPPRAGVKDKRLDPVIPGQHRRCAGHGVGTLAVRGSHSSPSGLQMTSEHGMEQGRGV</sequence>
<evidence type="ECO:0000313" key="3">
    <source>
        <dbReference type="Proteomes" id="UP001221898"/>
    </source>
</evidence>
<feature type="compositionally biased region" description="Polar residues" evidence="1">
    <location>
        <begin position="54"/>
        <end position="65"/>
    </location>
</feature>
<organism evidence="2 3">
    <name type="scientific">Aldrovandia affinis</name>
    <dbReference type="NCBI Taxonomy" id="143900"/>
    <lineage>
        <taxon>Eukaryota</taxon>
        <taxon>Metazoa</taxon>
        <taxon>Chordata</taxon>
        <taxon>Craniata</taxon>
        <taxon>Vertebrata</taxon>
        <taxon>Euteleostomi</taxon>
        <taxon>Actinopterygii</taxon>
        <taxon>Neopterygii</taxon>
        <taxon>Teleostei</taxon>
        <taxon>Notacanthiformes</taxon>
        <taxon>Halosauridae</taxon>
        <taxon>Aldrovandia</taxon>
    </lineage>
</organism>
<reference evidence="2" key="1">
    <citation type="journal article" date="2023" name="Science">
        <title>Genome structures resolve the early diversification of teleost fishes.</title>
        <authorList>
            <person name="Parey E."/>
            <person name="Louis A."/>
            <person name="Montfort J."/>
            <person name="Bouchez O."/>
            <person name="Roques C."/>
            <person name="Iampietro C."/>
            <person name="Lluch J."/>
            <person name="Castinel A."/>
            <person name="Donnadieu C."/>
            <person name="Desvignes T."/>
            <person name="Floi Bucao C."/>
            <person name="Jouanno E."/>
            <person name="Wen M."/>
            <person name="Mejri S."/>
            <person name="Dirks R."/>
            <person name="Jansen H."/>
            <person name="Henkel C."/>
            <person name="Chen W.J."/>
            <person name="Zahm M."/>
            <person name="Cabau C."/>
            <person name="Klopp C."/>
            <person name="Thompson A.W."/>
            <person name="Robinson-Rechavi M."/>
            <person name="Braasch I."/>
            <person name="Lecointre G."/>
            <person name="Bobe J."/>
            <person name="Postlethwait J.H."/>
            <person name="Berthelot C."/>
            <person name="Roest Crollius H."/>
            <person name="Guiguen Y."/>
        </authorList>
    </citation>
    <scope>NUCLEOTIDE SEQUENCE</scope>
    <source>
        <strain evidence="2">NC1722</strain>
    </source>
</reference>
<evidence type="ECO:0000313" key="2">
    <source>
        <dbReference type="EMBL" id="KAJ8415176.1"/>
    </source>
</evidence>
<comment type="caution">
    <text evidence="2">The sequence shown here is derived from an EMBL/GenBank/DDBJ whole genome shotgun (WGS) entry which is preliminary data.</text>
</comment>
<name>A0AAD7T7U6_9TELE</name>
<protein>
    <submittedName>
        <fullName evidence="2">Uncharacterized protein</fullName>
    </submittedName>
</protein>
<accession>A0AAD7T7U6</accession>
<keyword evidence="3" id="KW-1185">Reference proteome</keyword>
<evidence type="ECO:0000256" key="1">
    <source>
        <dbReference type="SAM" id="MobiDB-lite"/>
    </source>
</evidence>
<feature type="region of interest" description="Disordered" evidence="1">
    <location>
        <begin position="51"/>
        <end position="75"/>
    </location>
</feature>
<proteinExistence type="predicted"/>
<dbReference type="AlphaFoldDB" id="A0AAD7T7U6"/>
<gene>
    <name evidence="2" type="ORF">AAFF_G00008740</name>
</gene>